<dbReference type="CDD" id="cd03457">
    <property type="entry name" value="intradiol_dioxygenase_like"/>
    <property type="match status" value="1"/>
</dbReference>
<feature type="compositionally biased region" description="Gly residues" evidence="1">
    <location>
        <begin position="360"/>
        <end position="391"/>
    </location>
</feature>
<dbReference type="RefSeq" id="XP_016640233.1">
    <property type="nucleotide sequence ID" value="XM_016789970.1"/>
</dbReference>
<dbReference type="VEuPathDB" id="FungiDB:SAPIO_CDS8309"/>
<dbReference type="SUPFAM" id="SSF49482">
    <property type="entry name" value="Aromatic compound dioxygenase"/>
    <property type="match status" value="1"/>
</dbReference>
<proteinExistence type="predicted"/>
<evidence type="ECO:0000256" key="2">
    <source>
        <dbReference type="SAM" id="SignalP"/>
    </source>
</evidence>
<dbReference type="AlphaFoldDB" id="A0A084FZC2"/>
<dbReference type="InterPro" id="IPR015889">
    <property type="entry name" value="Intradiol_dOase_core"/>
</dbReference>
<dbReference type="PANTHER" id="PTHR34315">
    <property type="match status" value="1"/>
</dbReference>
<dbReference type="GO" id="GO:0016702">
    <property type="term" value="F:oxidoreductase activity, acting on single donors with incorporation of molecular oxygen, incorporation of two atoms of oxygen"/>
    <property type="evidence" value="ECO:0007669"/>
    <property type="project" value="InterPro"/>
</dbReference>
<reference evidence="4 5" key="1">
    <citation type="journal article" date="2014" name="Genome Announc.">
        <title>Draft genome sequence of the pathogenic fungus Scedosporium apiospermum.</title>
        <authorList>
            <person name="Vandeputte P."/>
            <person name="Ghamrawi S."/>
            <person name="Rechenmann M."/>
            <person name="Iltis A."/>
            <person name="Giraud S."/>
            <person name="Fleury M."/>
            <person name="Thornton C."/>
            <person name="Delhaes L."/>
            <person name="Meyer W."/>
            <person name="Papon N."/>
            <person name="Bouchara J.P."/>
        </authorList>
    </citation>
    <scope>NUCLEOTIDE SEQUENCE [LARGE SCALE GENOMIC DNA]</scope>
    <source>
        <strain evidence="4 5">IHEM 14462</strain>
    </source>
</reference>
<evidence type="ECO:0000256" key="1">
    <source>
        <dbReference type="SAM" id="MobiDB-lite"/>
    </source>
</evidence>
<protein>
    <recommendedName>
        <fullName evidence="3">Intradiol ring-cleavage dioxygenases domain-containing protein</fullName>
    </recommendedName>
</protein>
<keyword evidence="2" id="KW-0732">Signal</keyword>
<feature type="signal peptide" evidence="2">
    <location>
        <begin position="1"/>
        <end position="19"/>
    </location>
</feature>
<evidence type="ECO:0000313" key="4">
    <source>
        <dbReference type="EMBL" id="KEZ40434.1"/>
    </source>
</evidence>
<evidence type="ECO:0000313" key="5">
    <source>
        <dbReference type="Proteomes" id="UP000028545"/>
    </source>
</evidence>
<dbReference type="EMBL" id="JOWA01000121">
    <property type="protein sequence ID" value="KEZ40434.1"/>
    <property type="molecule type" value="Genomic_DNA"/>
</dbReference>
<dbReference type="Gene3D" id="2.60.130.10">
    <property type="entry name" value="Aromatic compound dioxygenase"/>
    <property type="match status" value="1"/>
</dbReference>
<feature type="domain" description="Intradiol ring-cleavage dioxygenases" evidence="3">
    <location>
        <begin position="134"/>
        <end position="238"/>
    </location>
</feature>
<dbReference type="InterPro" id="IPR000627">
    <property type="entry name" value="Intradiol_dOase_C"/>
</dbReference>
<organism evidence="4 5">
    <name type="scientific">Pseudallescheria apiosperma</name>
    <name type="common">Scedosporium apiospermum</name>
    <dbReference type="NCBI Taxonomy" id="563466"/>
    <lineage>
        <taxon>Eukaryota</taxon>
        <taxon>Fungi</taxon>
        <taxon>Dikarya</taxon>
        <taxon>Ascomycota</taxon>
        <taxon>Pezizomycotina</taxon>
        <taxon>Sordariomycetes</taxon>
        <taxon>Hypocreomycetidae</taxon>
        <taxon>Microascales</taxon>
        <taxon>Microascaceae</taxon>
        <taxon>Scedosporium</taxon>
    </lineage>
</organism>
<gene>
    <name evidence="4" type="ORF">SAPIO_CDS8309</name>
</gene>
<dbReference type="OMA" id="ENGIFAW"/>
<dbReference type="Pfam" id="PF00775">
    <property type="entry name" value="Dioxygenase_C"/>
    <property type="match status" value="1"/>
</dbReference>
<feature type="region of interest" description="Disordered" evidence="1">
    <location>
        <begin position="344"/>
        <end position="391"/>
    </location>
</feature>
<keyword evidence="5" id="KW-1185">Reference proteome</keyword>
<name>A0A084FZC2_PSEDA</name>
<sequence>MQLKSLLVQLMAAAPLVLAHPHGSVEPQHAAKPLPRGLGHCNAHFKRSGISKRAAERHMAEVDNLKKERGLEHVPTIHRRQFGGFPGFGGGDPARIEEVLGTNHKSDSEITLETDPVELFADAGSCVLSPEVTEGPLYVRGEQVRKDVTDGEGGVKMRLAIQVVDVETCEPVPDLWIDLWSCNSTGVYGGVLYYPGNGDPNDESIINATALRGLQPTDSDGIALFDTLVPGHYEGRTNHVHAMVHHGATKLENGTITGGRVSHIGQLYFDDELLELVEKTSVYAVNTQAWTRNNVDILFGQGTSGGDDPIVRYAQLGDDIENGIFAWMRFGVDVSASRNYNPAAYKDETGGHQNPTGPVQPGGAGGGFGGGFGGGGGFPGFPGGGGGGGFP</sequence>
<dbReference type="GeneID" id="27727381"/>
<dbReference type="KEGG" id="sapo:SAPIO_CDS8309"/>
<comment type="caution">
    <text evidence="4">The sequence shown here is derived from an EMBL/GenBank/DDBJ whole genome shotgun (WGS) entry which is preliminary data.</text>
</comment>
<accession>A0A084FZC2</accession>
<evidence type="ECO:0000259" key="3">
    <source>
        <dbReference type="Pfam" id="PF00775"/>
    </source>
</evidence>
<feature type="chain" id="PRO_5001775014" description="Intradiol ring-cleavage dioxygenases domain-containing protein" evidence="2">
    <location>
        <begin position="20"/>
        <end position="391"/>
    </location>
</feature>
<dbReference type="HOGENOM" id="CLU_027719_0_1_1"/>
<dbReference type="Proteomes" id="UP000028545">
    <property type="component" value="Unassembled WGS sequence"/>
</dbReference>
<dbReference type="OrthoDB" id="121380at2759"/>
<dbReference type="GO" id="GO:0008199">
    <property type="term" value="F:ferric iron binding"/>
    <property type="evidence" value="ECO:0007669"/>
    <property type="project" value="InterPro"/>
</dbReference>
<dbReference type="PANTHER" id="PTHR34315:SF1">
    <property type="entry name" value="INTRADIOL RING-CLEAVAGE DIOXYGENASES DOMAIN-CONTAINING PROTEIN-RELATED"/>
    <property type="match status" value="1"/>
</dbReference>